<dbReference type="AlphaFoldDB" id="A0A7J3TJE2"/>
<sequence length="72" mass="8213">MSKKLKKYFREIGIKAIEMGGTTSGEHGIGIMKKDLLKYEFESRGSPIALEIMRKIKRIFDPDNIMNPGKII</sequence>
<comment type="cofactor">
    <cofactor evidence="1">
        <name>FAD</name>
        <dbReference type="ChEBI" id="CHEBI:57692"/>
    </cofactor>
</comment>
<dbReference type="Gene3D" id="1.10.45.10">
    <property type="entry name" value="Vanillyl-alcohol Oxidase, Chain A, domain 4"/>
    <property type="match status" value="1"/>
</dbReference>
<dbReference type="Pfam" id="PF02913">
    <property type="entry name" value="FAD-oxidase_C"/>
    <property type="match status" value="1"/>
</dbReference>
<dbReference type="GO" id="GO:0008720">
    <property type="term" value="F:D-lactate dehydrogenase (NAD+) activity"/>
    <property type="evidence" value="ECO:0007669"/>
    <property type="project" value="TreeGrafter"/>
</dbReference>
<proteinExistence type="predicted"/>
<evidence type="ECO:0000256" key="2">
    <source>
        <dbReference type="ARBA" id="ARBA00022630"/>
    </source>
</evidence>
<keyword evidence="3" id="KW-0274">FAD</keyword>
<dbReference type="GO" id="GO:1903457">
    <property type="term" value="P:lactate catabolic process"/>
    <property type="evidence" value="ECO:0007669"/>
    <property type="project" value="TreeGrafter"/>
</dbReference>
<dbReference type="InterPro" id="IPR004113">
    <property type="entry name" value="FAD-bd_oxidored_4_C"/>
</dbReference>
<keyword evidence="2" id="KW-0285">Flavoprotein</keyword>
<dbReference type="InterPro" id="IPR016171">
    <property type="entry name" value="Vanillyl_alc_oxidase_C-sub2"/>
</dbReference>
<comment type="caution">
    <text evidence="6">The sequence shown here is derived from an EMBL/GenBank/DDBJ whole genome shotgun (WGS) entry which is preliminary data.</text>
</comment>
<protein>
    <recommendedName>
        <fullName evidence="5">FAD-binding oxidoreductase/transferase type 4 C-terminal domain-containing protein</fullName>
    </recommendedName>
</protein>
<feature type="domain" description="FAD-binding oxidoreductase/transferase type 4 C-terminal" evidence="5">
    <location>
        <begin position="2"/>
        <end position="71"/>
    </location>
</feature>
<dbReference type="PANTHER" id="PTHR11748:SF111">
    <property type="entry name" value="D-LACTATE DEHYDROGENASE, MITOCHONDRIAL-RELATED"/>
    <property type="match status" value="1"/>
</dbReference>
<dbReference type="InterPro" id="IPR016164">
    <property type="entry name" value="FAD-linked_Oxase-like_C"/>
</dbReference>
<keyword evidence="4" id="KW-0560">Oxidoreductase</keyword>
<name>A0A7J3TJE2_9EURY</name>
<evidence type="ECO:0000259" key="5">
    <source>
        <dbReference type="Pfam" id="PF02913"/>
    </source>
</evidence>
<dbReference type="PANTHER" id="PTHR11748">
    <property type="entry name" value="D-LACTATE DEHYDROGENASE"/>
    <property type="match status" value="1"/>
</dbReference>
<evidence type="ECO:0000256" key="4">
    <source>
        <dbReference type="ARBA" id="ARBA00023002"/>
    </source>
</evidence>
<organism evidence="6">
    <name type="scientific">Geoglobus ahangari</name>
    <dbReference type="NCBI Taxonomy" id="113653"/>
    <lineage>
        <taxon>Archaea</taxon>
        <taxon>Methanobacteriati</taxon>
        <taxon>Methanobacteriota</taxon>
        <taxon>Archaeoglobi</taxon>
        <taxon>Archaeoglobales</taxon>
        <taxon>Archaeoglobaceae</taxon>
        <taxon>Geoglobus</taxon>
    </lineage>
</organism>
<accession>A0A7J3TJE2</accession>
<gene>
    <name evidence="6" type="ORF">ENL48_06445</name>
</gene>
<evidence type="ECO:0000256" key="3">
    <source>
        <dbReference type="ARBA" id="ARBA00022827"/>
    </source>
</evidence>
<dbReference type="FunFam" id="1.10.45.10:FF:000001">
    <property type="entry name" value="D-lactate dehydrogenase mitochondrial"/>
    <property type="match status" value="1"/>
</dbReference>
<dbReference type="SUPFAM" id="SSF55103">
    <property type="entry name" value="FAD-linked oxidases, C-terminal domain"/>
    <property type="match status" value="1"/>
</dbReference>
<dbReference type="EMBL" id="DRUC01000097">
    <property type="protein sequence ID" value="HHF48756.1"/>
    <property type="molecule type" value="Genomic_DNA"/>
</dbReference>
<evidence type="ECO:0000313" key="6">
    <source>
        <dbReference type="EMBL" id="HHF48756.1"/>
    </source>
</evidence>
<reference evidence="6" key="1">
    <citation type="journal article" date="2020" name="mSystems">
        <title>Genome- and Community-Level Interaction Insights into Carbon Utilization and Element Cycling Functions of Hydrothermarchaeota in Hydrothermal Sediment.</title>
        <authorList>
            <person name="Zhou Z."/>
            <person name="Liu Y."/>
            <person name="Xu W."/>
            <person name="Pan J."/>
            <person name="Luo Z.H."/>
            <person name="Li M."/>
        </authorList>
    </citation>
    <scope>NUCLEOTIDE SEQUENCE [LARGE SCALE GENOMIC DNA]</scope>
    <source>
        <strain evidence="6">SpSt-10</strain>
    </source>
</reference>
<dbReference type="GO" id="GO:0004458">
    <property type="term" value="F:D-lactate dehydrogenase (cytochrome) activity"/>
    <property type="evidence" value="ECO:0007669"/>
    <property type="project" value="TreeGrafter"/>
</dbReference>
<dbReference type="GO" id="GO:0050660">
    <property type="term" value="F:flavin adenine dinucleotide binding"/>
    <property type="evidence" value="ECO:0007669"/>
    <property type="project" value="InterPro"/>
</dbReference>
<evidence type="ECO:0000256" key="1">
    <source>
        <dbReference type="ARBA" id="ARBA00001974"/>
    </source>
</evidence>